<dbReference type="EMBL" id="BONX01000009">
    <property type="protein sequence ID" value="GIG95244.1"/>
    <property type="molecule type" value="Genomic_DNA"/>
</dbReference>
<comment type="caution">
    <text evidence="1">The sequence shown here is derived from an EMBL/GenBank/DDBJ whole genome shotgun (WGS) entry which is preliminary data.</text>
</comment>
<organism evidence="1 2">
    <name type="scientific">Plantactinospora mayteni</name>
    <dbReference type="NCBI Taxonomy" id="566021"/>
    <lineage>
        <taxon>Bacteria</taxon>
        <taxon>Bacillati</taxon>
        <taxon>Actinomycetota</taxon>
        <taxon>Actinomycetes</taxon>
        <taxon>Micromonosporales</taxon>
        <taxon>Micromonosporaceae</taxon>
        <taxon>Plantactinospora</taxon>
    </lineage>
</organism>
<reference evidence="1 2" key="1">
    <citation type="submission" date="2021-01" db="EMBL/GenBank/DDBJ databases">
        <title>Whole genome shotgun sequence of Plantactinospora mayteni NBRC 109088.</title>
        <authorList>
            <person name="Komaki H."/>
            <person name="Tamura T."/>
        </authorList>
    </citation>
    <scope>NUCLEOTIDE SEQUENCE [LARGE SCALE GENOMIC DNA]</scope>
    <source>
        <strain evidence="1 2">NBRC 109088</strain>
    </source>
</reference>
<protein>
    <recommendedName>
        <fullName evidence="3">Antitoxin</fullName>
    </recommendedName>
</protein>
<gene>
    <name evidence="1" type="ORF">Pma05_18170</name>
</gene>
<evidence type="ECO:0008006" key="3">
    <source>
        <dbReference type="Google" id="ProtNLM"/>
    </source>
</evidence>
<keyword evidence="2" id="KW-1185">Reference proteome</keyword>
<name>A0ABQ4EKG1_9ACTN</name>
<proteinExistence type="predicted"/>
<accession>A0ABQ4EKG1</accession>
<evidence type="ECO:0000313" key="1">
    <source>
        <dbReference type="EMBL" id="GIG95244.1"/>
    </source>
</evidence>
<evidence type="ECO:0000313" key="2">
    <source>
        <dbReference type="Proteomes" id="UP000621500"/>
    </source>
</evidence>
<dbReference type="Proteomes" id="UP000621500">
    <property type="component" value="Unassembled WGS sequence"/>
</dbReference>
<sequence length="116" mass="12293">MVGLAGVDDTVAVSPRHTRANTSADTTGRTIPDMADKVTLSLNPDTLARARAAAKQDGLSLSAWIDRAARKEALRAAAAQHEAWLAAHPEVRDELDAFDRYADRVDAGWADLAGAA</sequence>